<reference evidence="2 3" key="1">
    <citation type="submission" date="2016-08" db="EMBL/GenBank/DDBJ databases">
        <title>A Parts List for Fungal Cellulosomes Revealed by Comparative Genomics.</title>
        <authorList>
            <consortium name="DOE Joint Genome Institute"/>
            <person name="Haitjema C.H."/>
            <person name="Gilmore S.P."/>
            <person name="Henske J.K."/>
            <person name="Solomon K.V."/>
            <person name="De Groot R."/>
            <person name="Kuo A."/>
            <person name="Mondo S.J."/>
            <person name="Salamov A.A."/>
            <person name="Labutti K."/>
            <person name="Zhao Z."/>
            <person name="Chiniquy J."/>
            <person name="Barry K."/>
            <person name="Brewer H.M."/>
            <person name="Purvine S.O."/>
            <person name="Wright A.T."/>
            <person name="Boxma B."/>
            <person name="Van Alen T."/>
            <person name="Hackstein J.H."/>
            <person name="Baker S.E."/>
            <person name="Grigoriev I.V."/>
            <person name="O'Malley M.A."/>
        </authorList>
    </citation>
    <scope>NUCLEOTIDE SEQUENCE [LARGE SCALE GENOMIC DNA]</scope>
    <source>
        <strain evidence="2 3">G1</strain>
    </source>
</reference>
<dbReference type="Proteomes" id="UP000193920">
    <property type="component" value="Unassembled WGS sequence"/>
</dbReference>
<evidence type="ECO:0000313" key="3">
    <source>
        <dbReference type="Proteomes" id="UP000193920"/>
    </source>
</evidence>
<evidence type="ECO:0000313" key="2">
    <source>
        <dbReference type="EMBL" id="ORY78731.1"/>
    </source>
</evidence>
<keyword evidence="3" id="KW-1185">Reference proteome</keyword>
<sequence length="120" mass="14616">MITPGYEIQLHPFRQYEMYKDLEYRENLKKVTSHYRKPRSPGDIFTPKKTNENNHQLILHPTRQMELIREKNMAIQLHPTLKNVETDVKEETPYEPIKIMSNKERRFRKFVINDKFQTLN</sequence>
<organism evidence="2 3">
    <name type="scientific">Neocallimastix californiae</name>
    <dbReference type="NCBI Taxonomy" id="1754190"/>
    <lineage>
        <taxon>Eukaryota</taxon>
        <taxon>Fungi</taxon>
        <taxon>Fungi incertae sedis</taxon>
        <taxon>Chytridiomycota</taxon>
        <taxon>Chytridiomycota incertae sedis</taxon>
        <taxon>Neocallimastigomycetes</taxon>
        <taxon>Neocallimastigales</taxon>
        <taxon>Neocallimastigaceae</taxon>
        <taxon>Neocallimastix</taxon>
    </lineage>
</organism>
<feature type="region of interest" description="Disordered" evidence="1">
    <location>
        <begin position="32"/>
        <end position="55"/>
    </location>
</feature>
<protein>
    <submittedName>
        <fullName evidence="2">Uncharacterized protein</fullName>
    </submittedName>
</protein>
<accession>A0A1Y2F4D5</accession>
<comment type="caution">
    <text evidence="2">The sequence shown here is derived from an EMBL/GenBank/DDBJ whole genome shotgun (WGS) entry which is preliminary data.</text>
</comment>
<dbReference type="AlphaFoldDB" id="A0A1Y2F4D5"/>
<dbReference type="OrthoDB" id="10310955at2759"/>
<evidence type="ECO:0000256" key="1">
    <source>
        <dbReference type="SAM" id="MobiDB-lite"/>
    </source>
</evidence>
<name>A0A1Y2F4D5_9FUNG</name>
<dbReference type="EMBL" id="MCOG01000016">
    <property type="protein sequence ID" value="ORY78731.1"/>
    <property type="molecule type" value="Genomic_DNA"/>
</dbReference>
<proteinExistence type="predicted"/>
<gene>
    <name evidence="2" type="ORF">LY90DRAFT_500921</name>
</gene>